<dbReference type="EMBL" id="JBJKFK010005668">
    <property type="protein sequence ID" value="KAL3308200.1"/>
    <property type="molecule type" value="Genomic_DNA"/>
</dbReference>
<dbReference type="PANTHER" id="PTHR24160:SF1">
    <property type="entry name" value="ANKYRIN REPEAT DOMAIN-CONTAINING PROTEIN 53"/>
    <property type="match status" value="1"/>
</dbReference>
<evidence type="ECO:0000256" key="1">
    <source>
        <dbReference type="SAM" id="MobiDB-lite"/>
    </source>
</evidence>
<dbReference type="Proteomes" id="UP001626550">
    <property type="component" value="Unassembled WGS sequence"/>
</dbReference>
<dbReference type="SUPFAM" id="SSF48403">
    <property type="entry name" value="Ankyrin repeat"/>
    <property type="match status" value="1"/>
</dbReference>
<evidence type="ECO:0000313" key="3">
    <source>
        <dbReference type="Proteomes" id="UP001626550"/>
    </source>
</evidence>
<dbReference type="AlphaFoldDB" id="A0ABD2PM41"/>
<dbReference type="PANTHER" id="PTHR24160">
    <property type="entry name" value="ANKYRIN REPEAT DOMAIN-CONTAINING PROTEIN 53"/>
    <property type="match status" value="1"/>
</dbReference>
<evidence type="ECO:0008006" key="4">
    <source>
        <dbReference type="Google" id="ProtNLM"/>
    </source>
</evidence>
<protein>
    <recommendedName>
        <fullName evidence="4">Ankyrin repeat domain-containing protein 53</fullName>
    </recommendedName>
</protein>
<evidence type="ECO:0000313" key="2">
    <source>
        <dbReference type="EMBL" id="KAL3308200.1"/>
    </source>
</evidence>
<proteinExistence type="predicted"/>
<dbReference type="InterPro" id="IPR036770">
    <property type="entry name" value="Ankyrin_rpt-contain_sf"/>
</dbReference>
<accession>A0ABD2PM41</accession>
<feature type="compositionally biased region" description="Basic and acidic residues" evidence="1">
    <location>
        <begin position="145"/>
        <end position="160"/>
    </location>
</feature>
<gene>
    <name evidence="2" type="ORF">Ciccas_013272</name>
</gene>
<dbReference type="InterPro" id="IPR042335">
    <property type="entry name" value="ANKRD53"/>
</dbReference>
<reference evidence="2 3" key="1">
    <citation type="submission" date="2024-11" db="EMBL/GenBank/DDBJ databases">
        <title>Adaptive evolution of stress response genes in parasites aligns with host niche diversity.</title>
        <authorList>
            <person name="Hahn C."/>
            <person name="Resl P."/>
        </authorList>
    </citation>
    <scope>NUCLEOTIDE SEQUENCE [LARGE SCALE GENOMIC DNA]</scope>
    <source>
        <strain evidence="2">EGGRZ-B1_66</strain>
        <tissue evidence="2">Body</tissue>
    </source>
</reference>
<keyword evidence="3" id="KW-1185">Reference proteome</keyword>
<dbReference type="Gene3D" id="1.25.40.20">
    <property type="entry name" value="Ankyrin repeat-containing domain"/>
    <property type="match status" value="1"/>
</dbReference>
<sequence length="307" mass="35295">MPEDIHIAAAIGDLLWLKQSAEKTENINELDSSAAGEGLMDCIELLLSYGARVDVYDNFGNLPLDLAKLWGHKSCVKLLKYKMWQLNKSKEASKRMEENRRSIFSFLEENNSQLFGAAKDKYFDSSNFYDWLMQVKTRHLVSTANREESTPRGKESQQNEKRKKVKQLSIGSRDSDSVCWKNSLHVKEFFAEKVPNLTDLYPRDPYTLEIDFTSTPLSLNPLYPSGSLYPLAGRTGQQLMEQKHQKNPFRRMYYRRKHLDDSPSYSLPEAEASWTIRNLASKNSSIPATLYPNDPKSMLYQLATLTD</sequence>
<comment type="caution">
    <text evidence="2">The sequence shown here is derived from an EMBL/GenBank/DDBJ whole genome shotgun (WGS) entry which is preliminary data.</text>
</comment>
<organism evidence="2 3">
    <name type="scientific">Cichlidogyrus casuarinus</name>
    <dbReference type="NCBI Taxonomy" id="1844966"/>
    <lineage>
        <taxon>Eukaryota</taxon>
        <taxon>Metazoa</taxon>
        <taxon>Spiralia</taxon>
        <taxon>Lophotrochozoa</taxon>
        <taxon>Platyhelminthes</taxon>
        <taxon>Monogenea</taxon>
        <taxon>Monopisthocotylea</taxon>
        <taxon>Dactylogyridea</taxon>
        <taxon>Ancyrocephalidae</taxon>
        <taxon>Cichlidogyrus</taxon>
    </lineage>
</organism>
<name>A0ABD2PM41_9PLAT</name>
<feature type="region of interest" description="Disordered" evidence="1">
    <location>
        <begin position="142"/>
        <end position="169"/>
    </location>
</feature>